<evidence type="ECO:0000313" key="5">
    <source>
        <dbReference type="EMBL" id="TDL11972.1"/>
    </source>
</evidence>
<name>A0A4R5XBH4_9MYCO</name>
<comment type="similarity">
    <text evidence="1">Belongs to the aldehyde dehydrogenase family.</text>
</comment>
<dbReference type="InterPro" id="IPR047110">
    <property type="entry name" value="GABD/Sad-like"/>
</dbReference>
<protein>
    <submittedName>
        <fullName evidence="5">NAD-dependent succinate-semialdehyde dehydrogenase</fullName>
    </submittedName>
</protein>
<comment type="caution">
    <text evidence="5">The sequence shown here is derived from an EMBL/GenBank/DDBJ whole genome shotgun (WGS) entry which is preliminary data.</text>
</comment>
<keyword evidence="2" id="KW-0521">NADP</keyword>
<dbReference type="InterPro" id="IPR016163">
    <property type="entry name" value="Ald_DH_C"/>
</dbReference>
<dbReference type="InterPro" id="IPR016162">
    <property type="entry name" value="Ald_DH_N"/>
</dbReference>
<dbReference type="Proteomes" id="UP000294952">
    <property type="component" value="Unassembled WGS sequence"/>
</dbReference>
<keyword evidence="3" id="KW-0560">Oxidoreductase</keyword>
<feature type="domain" description="Aldehyde dehydrogenase" evidence="4">
    <location>
        <begin position="3"/>
        <end position="451"/>
    </location>
</feature>
<dbReference type="InterPro" id="IPR015590">
    <property type="entry name" value="Aldehyde_DH_dom"/>
</dbReference>
<evidence type="ECO:0000259" key="4">
    <source>
        <dbReference type="Pfam" id="PF00171"/>
    </source>
</evidence>
<dbReference type="PANTHER" id="PTHR43217">
    <property type="entry name" value="SUCCINATE SEMIALDEHYDE DEHYDROGENASE [NAD(P)+] SAD"/>
    <property type="match status" value="1"/>
</dbReference>
<dbReference type="FunFam" id="3.40.605.10:FF:000012">
    <property type="entry name" value="NAD-dependent succinate-semialdehyde dehydrogenase"/>
    <property type="match status" value="1"/>
</dbReference>
<evidence type="ECO:0000256" key="3">
    <source>
        <dbReference type="ARBA" id="ARBA00023002"/>
    </source>
</evidence>
<accession>A0A4R5XBH4</accession>
<dbReference type="Gene3D" id="3.40.309.10">
    <property type="entry name" value="Aldehyde Dehydrogenase, Chain A, domain 2"/>
    <property type="match status" value="1"/>
</dbReference>
<dbReference type="InterPro" id="IPR016160">
    <property type="entry name" value="Ald_DH_CS_CYS"/>
</dbReference>
<dbReference type="AlphaFoldDB" id="A0A4R5XBH4"/>
<dbReference type="InterPro" id="IPR016161">
    <property type="entry name" value="Ald_DH/histidinol_DH"/>
</dbReference>
<dbReference type="RefSeq" id="WP_133412793.1">
    <property type="nucleotide sequence ID" value="NZ_SDLP01000001.1"/>
</dbReference>
<dbReference type="GO" id="GO:0004030">
    <property type="term" value="F:aldehyde dehydrogenase [NAD(P)+] activity"/>
    <property type="evidence" value="ECO:0007669"/>
    <property type="project" value="InterPro"/>
</dbReference>
<sequence>MTYQIVNPATGETEGTFSTATDDQIRAALNIGTTAANWWRTVALADRVTVLHRAAELLAERKDKLAETVTREMGKRLVDAVGEIELASRIVAYYADNAEALLADIPRATTANGRAFVRKTAIGTILGIMPWNYPYYQVVRFAAPNIAVGNTVLVKHSAQCPQTALDIEELFRDAGAPEGVYVNVFPSHDQIEGIIAHPGVAGVSLTGSEAAGSKIGALSGKHLKKVVLELGGSDPYLILDTGDMDTTVFHATKARLSNGGQSCNAGKRFIVLEDLYDEFVQKLTASFAGMTPGDPRDPGSSYGPMSSMAARDELAEQVRGLIGDGAVATTGGGPKDGQGAYFEPTVLIDVDPASRGFHEELFGPVAVVVKATDIDHAVALANDSPFGLGAAVFHRDTDVAEAVAHRIDAGMVWINEREGGGPELPFGGTKRSGFGRELGPEGIDEFVNRKLIFIPNPA</sequence>
<dbReference type="EMBL" id="SDLP01000001">
    <property type="protein sequence ID" value="TDL11972.1"/>
    <property type="molecule type" value="Genomic_DNA"/>
</dbReference>
<proteinExistence type="inferred from homology"/>
<organism evidence="5 6">
    <name type="scientific">Mycolicibacterium obuense</name>
    <dbReference type="NCBI Taxonomy" id="1807"/>
    <lineage>
        <taxon>Bacteria</taxon>
        <taxon>Bacillati</taxon>
        <taxon>Actinomycetota</taxon>
        <taxon>Actinomycetes</taxon>
        <taxon>Mycobacteriales</taxon>
        <taxon>Mycobacteriaceae</taxon>
        <taxon>Mycolicibacterium</taxon>
    </lineage>
</organism>
<reference evidence="5 6" key="1">
    <citation type="submission" date="2019-01" db="EMBL/GenBank/DDBJ databases">
        <title>High-quality-draft genome sequences of five non-tuberculosis mycobacteriaceae isolated from a nosocomial environment.</title>
        <authorList>
            <person name="Tiago I."/>
            <person name="Alarico S."/>
            <person name="Pereira S.G."/>
            <person name="Coelho C."/>
            <person name="Maranha A."/>
            <person name="Empadinhas N."/>
        </authorList>
    </citation>
    <scope>NUCLEOTIDE SEQUENCE [LARGE SCALE GENOMIC DNA]</scope>
    <source>
        <strain evidence="5 6">22DIII</strain>
    </source>
</reference>
<evidence type="ECO:0000256" key="2">
    <source>
        <dbReference type="ARBA" id="ARBA00022857"/>
    </source>
</evidence>
<dbReference type="Pfam" id="PF00171">
    <property type="entry name" value="Aldedh"/>
    <property type="match status" value="1"/>
</dbReference>
<gene>
    <name evidence="5" type="ORF">EUA04_03050</name>
</gene>
<dbReference type="Gene3D" id="3.40.605.10">
    <property type="entry name" value="Aldehyde Dehydrogenase, Chain A, domain 1"/>
    <property type="match status" value="1"/>
</dbReference>
<dbReference type="PROSITE" id="PS00070">
    <property type="entry name" value="ALDEHYDE_DEHYDR_CYS"/>
    <property type="match status" value="1"/>
</dbReference>
<dbReference type="GO" id="GO:0004777">
    <property type="term" value="F:succinate-semialdehyde dehydrogenase (NAD+) activity"/>
    <property type="evidence" value="ECO:0007669"/>
    <property type="project" value="TreeGrafter"/>
</dbReference>
<dbReference type="InterPro" id="IPR044148">
    <property type="entry name" value="ALDH_GabD1-like"/>
</dbReference>
<dbReference type="PANTHER" id="PTHR43217:SF2">
    <property type="entry name" value="SUCCINATE-SEMIALDEHYDE DEHYDROGENASE [NADP(+)]"/>
    <property type="match status" value="1"/>
</dbReference>
<dbReference type="CDD" id="cd07100">
    <property type="entry name" value="ALDH_SSADH1_GabD1"/>
    <property type="match status" value="1"/>
</dbReference>
<dbReference type="SUPFAM" id="SSF53720">
    <property type="entry name" value="ALDH-like"/>
    <property type="match status" value="1"/>
</dbReference>
<evidence type="ECO:0000256" key="1">
    <source>
        <dbReference type="ARBA" id="ARBA00009986"/>
    </source>
</evidence>
<evidence type="ECO:0000313" key="6">
    <source>
        <dbReference type="Proteomes" id="UP000294952"/>
    </source>
</evidence>